<evidence type="ECO:0008006" key="2">
    <source>
        <dbReference type="Google" id="ProtNLM"/>
    </source>
</evidence>
<proteinExistence type="predicted"/>
<dbReference type="Pfam" id="PF04820">
    <property type="entry name" value="Trp_halogenase"/>
    <property type="match status" value="1"/>
</dbReference>
<feature type="non-terminal residue" evidence="1">
    <location>
        <position position="389"/>
    </location>
</feature>
<dbReference type="EMBL" id="UINC01063924">
    <property type="protein sequence ID" value="SVB92064.1"/>
    <property type="molecule type" value="Genomic_DNA"/>
</dbReference>
<reference evidence="1" key="1">
    <citation type="submission" date="2018-05" db="EMBL/GenBank/DDBJ databases">
        <authorList>
            <person name="Lanie J.A."/>
            <person name="Ng W.-L."/>
            <person name="Kazmierczak K.M."/>
            <person name="Andrzejewski T.M."/>
            <person name="Davidsen T.M."/>
            <person name="Wayne K.J."/>
            <person name="Tettelin H."/>
            <person name="Glass J.I."/>
            <person name="Rusch D."/>
            <person name="Podicherti R."/>
            <person name="Tsui H.-C.T."/>
            <person name="Winkler M.E."/>
        </authorList>
    </citation>
    <scope>NUCLEOTIDE SEQUENCE</scope>
</reference>
<dbReference type="GO" id="GO:0004497">
    <property type="term" value="F:monooxygenase activity"/>
    <property type="evidence" value="ECO:0007669"/>
    <property type="project" value="InterPro"/>
</dbReference>
<dbReference type="InterPro" id="IPR036188">
    <property type="entry name" value="FAD/NAD-bd_sf"/>
</dbReference>
<name>A0A382HXD6_9ZZZZ</name>
<dbReference type="Gene3D" id="3.50.50.60">
    <property type="entry name" value="FAD/NAD(P)-binding domain"/>
    <property type="match status" value="1"/>
</dbReference>
<dbReference type="SUPFAM" id="SSF51905">
    <property type="entry name" value="FAD/NAD(P)-binding domain"/>
    <property type="match status" value="1"/>
</dbReference>
<dbReference type="AlphaFoldDB" id="A0A382HXD6"/>
<protein>
    <recommendedName>
        <fullName evidence="2">FAD dependent oxidoreductase domain-containing protein</fullName>
    </recommendedName>
</protein>
<dbReference type="PANTHER" id="PTHR43747">
    <property type="entry name" value="FAD-BINDING PROTEIN"/>
    <property type="match status" value="1"/>
</dbReference>
<gene>
    <name evidence="1" type="ORF">METZ01_LOCUS244918</name>
</gene>
<dbReference type="InterPro" id="IPR050816">
    <property type="entry name" value="Flavin-dep_Halogenase_NPB"/>
</dbReference>
<dbReference type="PANTHER" id="PTHR43747:SF4">
    <property type="entry name" value="FLAVIN-DEPENDENT TRYPTOPHAN HALOGENASE"/>
    <property type="match status" value="1"/>
</dbReference>
<evidence type="ECO:0000313" key="1">
    <source>
        <dbReference type="EMBL" id="SVB92064.1"/>
    </source>
</evidence>
<organism evidence="1">
    <name type="scientific">marine metagenome</name>
    <dbReference type="NCBI Taxonomy" id="408172"/>
    <lineage>
        <taxon>unclassified sequences</taxon>
        <taxon>metagenomes</taxon>
        <taxon>ecological metagenomes</taxon>
    </lineage>
</organism>
<sequence length="389" mass="44735">MQINSILIVGGGSAGWFAASSICKHCPEIQVTLIESPNVPTIGVGESTLGFINNFFRTLDMKDEEWMPACNATFKASIKFTDFYKKGEAFHYPFGAMDFNYNKFMGDDWFYKKWIYPEISHEDFVDSYFPQMPLIRDSKIFFNDDNSIPVFDPNNDLAYQMDATLLGNWMKNNLCLPTGMKHILDHVTNVNLNETGWIDSVSTKENGNLQADLYIDCTGFKSLLLGKALNVPFNSFEDVLINNHAWTTHLPYFSKDYEMEMTTNGTAIENGWVWNIPLWNRIGTGYVYSDKFIDKETALEEFKKHLNGPRMRVPKSNRVEEYDLEFKHIDIKNGRYEKLWHKNCLAIGLSGGFIEPLESTGLLLTHETVDKLIIILKSRDKHINEFDRG</sequence>
<dbReference type="InterPro" id="IPR006905">
    <property type="entry name" value="Flavin_halogenase"/>
</dbReference>
<accession>A0A382HXD6</accession>